<name>A0A2K8SXJ2_9NOSO</name>
<evidence type="ECO:0000313" key="2">
    <source>
        <dbReference type="EMBL" id="AUB40169.1"/>
    </source>
</evidence>
<sequence length="43" mass="4682">MKNHRENTYLGIGNWSIINSSSSPASPAPTSPARRSVFSPPIR</sequence>
<dbReference type="AlphaFoldDB" id="A0A2K8SXJ2"/>
<feature type="region of interest" description="Disordered" evidence="1">
    <location>
        <begin position="20"/>
        <end position="43"/>
    </location>
</feature>
<reference evidence="2 3" key="1">
    <citation type="submission" date="2017-11" db="EMBL/GenBank/DDBJ databases">
        <title>Complete genome of a free-living desiccation-tolerant cyanobacterium and its photosynthetic adaptation to extreme terrestrial habitat.</title>
        <authorList>
            <person name="Shang J."/>
        </authorList>
    </citation>
    <scope>NUCLEOTIDE SEQUENCE [LARGE SCALE GENOMIC DNA]</scope>
    <source>
        <strain evidence="2 3">CCNUN1</strain>
    </source>
</reference>
<accession>A0A2K8SXJ2</accession>
<evidence type="ECO:0000313" key="3">
    <source>
        <dbReference type="Proteomes" id="UP000232003"/>
    </source>
</evidence>
<dbReference type="Proteomes" id="UP000232003">
    <property type="component" value="Chromosome"/>
</dbReference>
<proteinExistence type="predicted"/>
<keyword evidence="3" id="KW-1185">Reference proteome</keyword>
<organism evidence="2 3">
    <name type="scientific">Nostoc flagelliforme CCNUN1</name>
    <dbReference type="NCBI Taxonomy" id="2038116"/>
    <lineage>
        <taxon>Bacteria</taxon>
        <taxon>Bacillati</taxon>
        <taxon>Cyanobacteriota</taxon>
        <taxon>Cyanophyceae</taxon>
        <taxon>Nostocales</taxon>
        <taxon>Nostocaceae</taxon>
        <taxon>Nostoc</taxon>
    </lineage>
</organism>
<evidence type="ECO:0000256" key="1">
    <source>
        <dbReference type="SAM" id="MobiDB-lite"/>
    </source>
</evidence>
<dbReference type="KEGG" id="nfl:COO91_06175"/>
<protein>
    <submittedName>
        <fullName evidence="2">Uncharacterized protein</fullName>
    </submittedName>
</protein>
<dbReference type="EMBL" id="CP024785">
    <property type="protein sequence ID" value="AUB40169.1"/>
    <property type="molecule type" value="Genomic_DNA"/>
</dbReference>
<gene>
    <name evidence="2" type="ORF">COO91_06175</name>
</gene>